<dbReference type="EMBL" id="FQUZ01000008">
    <property type="protein sequence ID" value="SHE88180.1"/>
    <property type="molecule type" value="Genomic_DNA"/>
</dbReference>
<evidence type="ECO:0000256" key="4">
    <source>
        <dbReference type="ARBA" id="ARBA00022989"/>
    </source>
</evidence>
<accession>A0A1M4X417</accession>
<sequence>MLLALIGWFQYQIWFGRGNLLNVQTMREEIQVQKASNELMRQDNERLASDIADLREGQDKMEEIARQELGMIKPNEIFVQYTKP</sequence>
<keyword evidence="3 7" id="KW-0812">Transmembrane</keyword>
<reference evidence="8 9" key="1">
    <citation type="submission" date="2016-11" db="EMBL/GenBank/DDBJ databases">
        <authorList>
            <person name="Jaros S."/>
            <person name="Januszkiewicz K."/>
            <person name="Wedrychowicz H."/>
        </authorList>
    </citation>
    <scope>NUCLEOTIDE SEQUENCE [LARGE SCALE GENOMIC DNA]</scope>
    <source>
        <strain evidence="8 9">DSM 16112</strain>
    </source>
</reference>
<keyword evidence="6 7" id="KW-0131">Cell cycle</keyword>
<dbReference type="STRING" id="1122156.SAMN02745117_00986"/>
<comment type="function">
    <text evidence="7">Essential cell division protein. May link together the upstream cell division proteins, which are predominantly cytoplasmic, with the downstream cell division proteins, which are predominantly periplasmic.</text>
</comment>
<keyword evidence="7" id="KW-0997">Cell inner membrane</keyword>
<protein>
    <recommendedName>
        <fullName evidence="7">Cell division protein FtsB</fullName>
    </recommendedName>
</protein>
<evidence type="ECO:0000256" key="6">
    <source>
        <dbReference type="ARBA" id="ARBA00023306"/>
    </source>
</evidence>
<feature type="topological domain" description="Cytoplasmic" evidence="7">
    <location>
        <begin position="1"/>
        <end position="3"/>
    </location>
</feature>
<keyword evidence="5 7" id="KW-0472">Membrane</keyword>
<evidence type="ECO:0000313" key="9">
    <source>
        <dbReference type="Proteomes" id="UP000184327"/>
    </source>
</evidence>
<keyword evidence="1 7" id="KW-1003">Cell membrane</keyword>
<evidence type="ECO:0000256" key="1">
    <source>
        <dbReference type="ARBA" id="ARBA00022475"/>
    </source>
</evidence>
<dbReference type="GO" id="GO:0032153">
    <property type="term" value="C:cell division site"/>
    <property type="evidence" value="ECO:0007669"/>
    <property type="project" value="UniProtKB-UniRule"/>
</dbReference>
<evidence type="ECO:0000256" key="7">
    <source>
        <dbReference type="HAMAP-Rule" id="MF_00599"/>
    </source>
</evidence>
<evidence type="ECO:0000256" key="5">
    <source>
        <dbReference type="ARBA" id="ARBA00023136"/>
    </source>
</evidence>
<organism evidence="8 9">
    <name type="scientific">Lampropedia hyalina DSM 16112</name>
    <dbReference type="NCBI Taxonomy" id="1122156"/>
    <lineage>
        <taxon>Bacteria</taxon>
        <taxon>Pseudomonadati</taxon>
        <taxon>Pseudomonadota</taxon>
        <taxon>Betaproteobacteria</taxon>
        <taxon>Burkholderiales</taxon>
        <taxon>Comamonadaceae</taxon>
        <taxon>Lampropedia</taxon>
    </lineage>
</organism>
<evidence type="ECO:0000313" key="8">
    <source>
        <dbReference type="EMBL" id="SHE88180.1"/>
    </source>
</evidence>
<feature type="topological domain" description="Periplasmic" evidence="7">
    <location>
        <begin position="16"/>
        <end position="84"/>
    </location>
</feature>
<dbReference type="PANTHER" id="PTHR37485">
    <property type="entry name" value="CELL DIVISION PROTEIN FTSB"/>
    <property type="match status" value="1"/>
</dbReference>
<dbReference type="PANTHER" id="PTHR37485:SF1">
    <property type="entry name" value="CELL DIVISION PROTEIN FTSB"/>
    <property type="match status" value="1"/>
</dbReference>
<dbReference type="GO" id="GO:0030428">
    <property type="term" value="C:cell septum"/>
    <property type="evidence" value="ECO:0007669"/>
    <property type="project" value="TreeGrafter"/>
</dbReference>
<dbReference type="InterPro" id="IPR007060">
    <property type="entry name" value="FtsL/DivIC"/>
</dbReference>
<name>A0A1M4X417_9BURK</name>
<dbReference type="HAMAP" id="MF_00599">
    <property type="entry name" value="FtsB"/>
    <property type="match status" value="1"/>
</dbReference>
<keyword evidence="4 7" id="KW-1133">Transmembrane helix</keyword>
<dbReference type="GO" id="GO:0043093">
    <property type="term" value="P:FtsZ-dependent cytokinesis"/>
    <property type="evidence" value="ECO:0007669"/>
    <property type="project" value="UniProtKB-UniRule"/>
</dbReference>
<dbReference type="Pfam" id="PF04977">
    <property type="entry name" value="DivIC"/>
    <property type="match status" value="1"/>
</dbReference>
<evidence type="ECO:0000256" key="3">
    <source>
        <dbReference type="ARBA" id="ARBA00022692"/>
    </source>
</evidence>
<dbReference type="InterPro" id="IPR023081">
    <property type="entry name" value="Cell_div_FtsB"/>
</dbReference>
<dbReference type="GO" id="GO:0005886">
    <property type="term" value="C:plasma membrane"/>
    <property type="evidence" value="ECO:0007669"/>
    <property type="project" value="UniProtKB-SubCell"/>
</dbReference>
<proteinExistence type="inferred from homology"/>
<keyword evidence="2 7" id="KW-0132">Cell division</keyword>
<evidence type="ECO:0000256" key="2">
    <source>
        <dbReference type="ARBA" id="ARBA00022618"/>
    </source>
</evidence>
<dbReference type="Proteomes" id="UP000184327">
    <property type="component" value="Unassembled WGS sequence"/>
</dbReference>
<comment type="similarity">
    <text evidence="7">Belongs to the FtsB family.</text>
</comment>
<dbReference type="AlphaFoldDB" id="A0A1M4X417"/>
<dbReference type="OrthoDB" id="7061211at2"/>
<comment type="subcellular location">
    <subcellularLocation>
        <location evidence="7">Cell inner membrane</location>
        <topology evidence="7">Single-pass type II membrane protein</topology>
    </subcellularLocation>
    <text evidence="7">Localizes to the division septum.</text>
</comment>
<keyword evidence="9" id="KW-1185">Reference proteome</keyword>
<comment type="subunit">
    <text evidence="7">Part of a complex composed of FtsB, FtsL and FtsQ.</text>
</comment>
<gene>
    <name evidence="7" type="primary">ftsB</name>
    <name evidence="8" type="ORF">SAMN02745117_00986</name>
</gene>